<accession>A0ABY3SDQ3</accession>
<feature type="domain" description="NAD-dependent epimerase/dehydratase" evidence="13">
    <location>
        <begin position="6"/>
        <end position="254"/>
    </location>
</feature>
<name>A0ABY3SDQ3_9BACL</name>
<dbReference type="SUPFAM" id="SSF51735">
    <property type="entry name" value="NAD(P)-binding Rossmann-fold domains"/>
    <property type="match status" value="1"/>
</dbReference>
<keyword evidence="10 11" id="KW-0119">Carbohydrate metabolism</keyword>
<dbReference type="InterPro" id="IPR001509">
    <property type="entry name" value="Epimerase_deHydtase"/>
</dbReference>
<evidence type="ECO:0000256" key="6">
    <source>
        <dbReference type="ARBA" id="ARBA00018569"/>
    </source>
</evidence>
<evidence type="ECO:0000256" key="4">
    <source>
        <dbReference type="ARBA" id="ARBA00007637"/>
    </source>
</evidence>
<sequence>MVNRTVLVTGGAGFVGSHTCKELSKNGYSVVVYDNLSMGHAEFVKWGVLEIGELLDLDKLKFIVGKYKPLAVLHFAASAYVGESIKKPFLYYRNNVVGTLNVLEAMKHIGVNKLVFSSTCAVYGNPIETPITESHPQRPINPYGRSKSMIETILADADAAYGIKSISLRYFNAAGADPDLDIGENHNPETHLIPLILDTAAEIRPHVHIYGNNYNTKDGTCVRDFIHVTDLARAHVQALEALNDGHPTDSFNLGSGTGYSILDIIAEARRLTGNPFHTTYKRGDPGSRSIDSGYG</sequence>
<keyword evidence="15" id="KW-1185">Reference proteome</keyword>
<dbReference type="Pfam" id="PF01370">
    <property type="entry name" value="Epimerase"/>
    <property type="match status" value="1"/>
</dbReference>
<evidence type="ECO:0000256" key="7">
    <source>
        <dbReference type="ARBA" id="ARBA00023027"/>
    </source>
</evidence>
<dbReference type="PANTHER" id="PTHR43725:SF53">
    <property type="entry name" value="UDP-ARABINOSE 4-EPIMERASE 1"/>
    <property type="match status" value="1"/>
</dbReference>
<dbReference type="EC" id="5.1.3.2" evidence="5 11"/>
<keyword evidence="7 11" id="KW-0520">NAD</keyword>
<comment type="subunit">
    <text evidence="11">Homodimer.</text>
</comment>
<evidence type="ECO:0000313" key="15">
    <source>
        <dbReference type="Proteomes" id="UP001649230"/>
    </source>
</evidence>
<feature type="region of interest" description="Disordered" evidence="12">
    <location>
        <begin position="275"/>
        <end position="295"/>
    </location>
</feature>
<comment type="cofactor">
    <cofactor evidence="2 11">
        <name>NAD(+)</name>
        <dbReference type="ChEBI" id="CHEBI:57540"/>
    </cofactor>
</comment>
<evidence type="ECO:0000313" key="14">
    <source>
        <dbReference type="EMBL" id="UJF31543.1"/>
    </source>
</evidence>
<dbReference type="Gene3D" id="3.40.50.720">
    <property type="entry name" value="NAD(P)-binding Rossmann-like Domain"/>
    <property type="match status" value="1"/>
</dbReference>
<gene>
    <name evidence="14" type="primary">galE</name>
    <name evidence="14" type="ORF">L0M14_17200</name>
</gene>
<dbReference type="InterPro" id="IPR036291">
    <property type="entry name" value="NAD(P)-bd_dom_sf"/>
</dbReference>
<organism evidence="14 15">
    <name type="scientific">Paenibacillus hexagrammi</name>
    <dbReference type="NCBI Taxonomy" id="2908839"/>
    <lineage>
        <taxon>Bacteria</taxon>
        <taxon>Bacillati</taxon>
        <taxon>Bacillota</taxon>
        <taxon>Bacilli</taxon>
        <taxon>Bacillales</taxon>
        <taxon>Paenibacillaceae</taxon>
        <taxon>Paenibacillus</taxon>
    </lineage>
</organism>
<evidence type="ECO:0000259" key="13">
    <source>
        <dbReference type="Pfam" id="PF01370"/>
    </source>
</evidence>
<evidence type="ECO:0000256" key="8">
    <source>
        <dbReference type="ARBA" id="ARBA00023144"/>
    </source>
</evidence>
<dbReference type="Gene3D" id="3.90.25.10">
    <property type="entry name" value="UDP-galactose 4-epimerase, domain 1"/>
    <property type="match status" value="1"/>
</dbReference>
<reference evidence="14 15" key="1">
    <citation type="journal article" date="2024" name="Int. J. Syst. Evol. Microbiol.">
        <title>Paenibacillus hexagrammi sp. nov., a novel bacterium isolated from the gut content of Hexagrammos agrammus.</title>
        <authorList>
            <person name="Jung H.K."/>
            <person name="Kim D.G."/>
            <person name="Zin H."/>
            <person name="Park J."/>
            <person name="Jung H."/>
            <person name="Kim Y.O."/>
            <person name="Kong H.J."/>
            <person name="Kim J.W."/>
            <person name="Kim Y.S."/>
        </authorList>
    </citation>
    <scope>NUCLEOTIDE SEQUENCE [LARGE SCALE GENOMIC DNA]</scope>
    <source>
        <strain evidence="14 15">YPD9-1</strain>
    </source>
</reference>
<dbReference type="InterPro" id="IPR005886">
    <property type="entry name" value="UDP_G4E"/>
</dbReference>
<evidence type="ECO:0000256" key="2">
    <source>
        <dbReference type="ARBA" id="ARBA00001911"/>
    </source>
</evidence>
<comment type="pathway">
    <text evidence="3 11">Carbohydrate metabolism; galactose metabolism.</text>
</comment>
<evidence type="ECO:0000256" key="11">
    <source>
        <dbReference type="RuleBase" id="RU366046"/>
    </source>
</evidence>
<dbReference type="EMBL" id="CP090978">
    <property type="protein sequence ID" value="UJF31543.1"/>
    <property type="molecule type" value="Genomic_DNA"/>
</dbReference>
<proteinExistence type="inferred from homology"/>
<evidence type="ECO:0000256" key="5">
    <source>
        <dbReference type="ARBA" id="ARBA00013189"/>
    </source>
</evidence>
<comment type="catalytic activity">
    <reaction evidence="1 11">
        <text>UDP-alpha-D-glucose = UDP-alpha-D-galactose</text>
        <dbReference type="Rhea" id="RHEA:22168"/>
        <dbReference type="ChEBI" id="CHEBI:58885"/>
        <dbReference type="ChEBI" id="CHEBI:66914"/>
        <dbReference type="EC" id="5.1.3.2"/>
    </reaction>
</comment>
<keyword evidence="9 11" id="KW-0413">Isomerase</keyword>
<evidence type="ECO:0000256" key="10">
    <source>
        <dbReference type="ARBA" id="ARBA00023277"/>
    </source>
</evidence>
<dbReference type="CDD" id="cd05247">
    <property type="entry name" value="UDP_G4E_1_SDR_e"/>
    <property type="match status" value="1"/>
</dbReference>
<evidence type="ECO:0000256" key="3">
    <source>
        <dbReference type="ARBA" id="ARBA00004947"/>
    </source>
</evidence>
<keyword evidence="8" id="KW-0299">Galactose metabolism</keyword>
<dbReference type="GO" id="GO:0003978">
    <property type="term" value="F:UDP-glucose 4-epimerase activity"/>
    <property type="evidence" value="ECO:0007669"/>
    <property type="project" value="UniProtKB-EC"/>
</dbReference>
<evidence type="ECO:0000256" key="1">
    <source>
        <dbReference type="ARBA" id="ARBA00000083"/>
    </source>
</evidence>
<dbReference type="NCBIfam" id="TIGR01179">
    <property type="entry name" value="galE"/>
    <property type="match status" value="1"/>
</dbReference>
<evidence type="ECO:0000256" key="9">
    <source>
        <dbReference type="ARBA" id="ARBA00023235"/>
    </source>
</evidence>
<evidence type="ECO:0000256" key="12">
    <source>
        <dbReference type="SAM" id="MobiDB-lite"/>
    </source>
</evidence>
<dbReference type="RefSeq" id="WP_235117889.1">
    <property type="nucleotide sequence ID" value="NZ_CP090978.1"/>
</dbReference>
<dbReference type="Proteomes" id="UP001649230">
    <property type="component" value="Chromosome"/>
</dbReference>
<comment type="similarity">
    <text evidence="4 11">Belongs to the NAD(P)-dependent epimerase/dehydratase family.</text>
</comment>
<protein>
    <recommendedName>
        <fullName evidence="6 11">UDP-glucose 4-epimerase</fullName>
        <ecNumber evidence="5 11">5.1.3.2</ecNumber>
    </recommendedName>
</protein>
<dbReference type="PANTHER" id="PTHR43725">
    <property type="entry name" value="UDP-GLUCOSE 4-EPIMERASE"/>
    <property type="match status" value="1"/>
</dbReference>